<sequence>MCGRFTLHSNKNKLAEAIALALPESIEPDYNIGPGREVLSISQLKETGPRATLMHWGLKTPQNFHVNARIETADTAPRFRENWECHRCLVPANGFYEWYADGITKQPYYIYPTDRELCYLAGLWYPSGREEEADTCILLTTAAEASIQDVHHRMPVILPPEARDAWLGNQLTRKEAVRLANEIPFEKHTVSRRVNSVQNNDSRLIQATAPLQDEQMQLF</sequence>
<accession>A0A317ZN69</accession>
<dbReference type="GO" id="GO:0106300">
    <property type="term" value="P:protein-DNA covalent cross-linking repair"/>
    <property type="evidence" value="ECO:0007669"/>
    <property type="project" value="InterPro"/>
</dbReference>
<dbReference type="RefSeq" id="WP_110129409.1">
    <property type="nucleotide sequence ID" value="NZ_QHJQ01000001.1"/>
</dbReference>
<dbReference type="EC" id="3.4.-.-" evidence="8"/>
<dbReference type="GO" id="GO:0006508">
    <property type="term" value="P:proteolysis"/>
    <property type="evidence" value="ECO:0007669"/>
    <property type="project" value="UniProtKB-KW"/>
</dbReference>
<dbReference type="PANTHER" id="PTHR13604:SF0">
    <property type="entry name" value="ABASIC SITE PROCESSING PROTEIN HMCES"/>
    <property type="match status" value="1"/>
</dbReference>
<dbReference type="Proteomes" id="UP000247099">
    <property type="component" value="Unassembled WGS sequence"/>
</dbReference>
<comment type="caution">
    <text evidence="9">The sequence shown here is derived from an EMBL/GenBank/DDBJ whole genome shotgun (WGS) entry which is preliminary data.</text>
</comment>
<dbReference type="PANTHER" id="PTHR13604">
    <property type="entry name" value="DC12-RELATED"/>
    <property type="match status" value="1"/>
</dbReference>
<dbReference type="GO" id="GO:0003697">
    <property type="term" value="F:single-stranded DNA binding"/>
    <property type="evidence" value="ECO:0007669"/>
    <property type="project" value="InterPro"/>
</dbReference>
<evidence type="ECO:0000256" key="4">
    <source>
        <dbReference type="ARBA" id="ARBA00022801"/>
    </source>
</evidence>
<evidence type="ECO:0000256" key="7">
    <source>
        <dbReference type="ARBA" id="ARBA00023239"/>
    </source>
</evidence>
<dbReference type="SUPFAM" id="SSF143081">
    <property type="entry name" value="BB1717-like"/>
    <property type="match status" value="1"/>
</dbReference>
<gene>
    <name evidence="9" type="ORF">DDZ13_00235</name>
</gene>
<evidence type="ECO:0000313" key="10">
    <source>
        <dbReference type="Proteomes" id="UP000247099"/>
    </source>
</evidence>
<dbReference type="AlphaFoldDB" id="A0A317ZN69"/>
<keyword evidence="5" id="KW-0190">Covalent protein-DNA linkage</keyword>
<keyword evidence="2 8" id="KW-0645">Protease</keyword>
<evidence type="ECO:0000313" key="9">
    <source>
        <dbReference type="EMBL" id="PXA05328.1"/>
    </source>
</evidence>
<protein>
    <recommendedName>
        <fullName evidence="8">Abasic site processing protein</fullName>
        <ecNumber evidence="8">3.4.-.-</ecNumber>
    </recommendedName>
</protein>
<dbReference type="OrthoDB" id="9782620at2"/>
<dbReference type="EMBL" id="QHJQ01000001">
    <property type="protein sequence ID" value="PXA05328.1"/>
    <property type="molecule type" value="Genomic_DNA"/>
</dbReference>
<reference evidence="9 10" key="1">
    <citation type="submission" date="2018-05" db="EMBL/GenBank/DDBJ databases">
        <title>Coraliomargarita sinensis sp. nov., isolated from a marine solar saltern.</title>
        <authorList>
            <person name="Zhou L.Y."/>
        </authorList>
    </citation>
    <scope>NUCLEOTIDE SEQUENCE [LARGE SCALE GENOMIC DNA]</scope>
    <source>
        <strain evidence="9 10">WN38</strain>
    </source>
</reference>
<keyword evidence="6" id="KW-0238">DNA-binding</keyword>
<evidence type="ECO:0000256" key="5">
    <source>
        <dbReference type="ARBA" id="ARBA00023124"/>
    </source>
</evidence>
<name>A0A317ZN69_9BACT</name>
<dbReference type="InterPro" id="IPR036590">
    <property type="entry name" value="SRAP-like"/>
</dbReference>
<keyword evidence="3" id="KW-0227">DNA damage</keyword>
<evidence type="ECO:0000256" key="1">
    <source>
        <dbReference type="ARBA" id="ARBA00008136"/>
    </source>
</evidence>
<dbReference type="GO" id="GO:0008233">
    <property type="term" value="F:peptidase activity"/>
    <property type="evidence" value="ECO:0007669"/>
    <property type="project" value="UniProtKB-KW"/>
</dbReference>
<proteinExistence type="inferred from homology"/>
<evidence type="ECO:0000256" key="6">
    <source>
        <dbReference type="ARBA" id="ARBA00023125"/>
    </source>
</evidence>
<organism evidence="9 10">
    <name type="scientific">Coraliomargarita sinensis</name>
    <dbReference type="NCBI Taxonomy" id="2174842"/>
    <lineage>
        <taxon>Bacteria</taxon>
        <taxon>Pseudomonadati</taxon>
        <taxon>Verrucomicrobiota</taxon>
        <taxon>Opitutia</taxon>
        <taxon>Puniceicoccales</taxon>
        <taxon>Coraliomargaritaceae</taxon>
        <taxon>Coraliomargarita</taxon>
    </lineage>
</organism>
<evidence type="ECO:0000256" key="2">
    <source>
        <dbReference type="ARBA" id="ARBA00022670"/>
    </source>
</evidence>
<dbReference type="Pfam" id="PF02586">
    <property type="entry name" value="SRAP"/>
    <property type="match status" value="1"/>
</dbReference>
<dbReference type="FunCoup" id="A0A317ZN69">
    <property type="interactions" value="225"/>
</dbReference>
<keyword evidence="4 8" id="KW-0378">Hydrolase</keyword>
<keyword evidence="10" id="KW-1185">Reference proteome</keyword>
<comment type="similarity">
    <text evidence="1 8">Belongs to the SOS response-associated peptidase family.</text>
</comment>
<dbReference type="InParanoid" id="A0A317ZN69"/>
<dbReference type="InterPro" id="IPR003738">
    <property type="entry name" value="SRAP"/>
</dbReference>
<dbReference type="GO" id="GO:0016829">
    <property type="term" value="F:lyase activity"/>
    <property type="evidence" value="ECO:0007669"/>
    <property type="project" value="UniProtKB-KW"/>
</dbReference>
<evidence type="ECO:0000256" key="8">
    <source>
        <dbReference type="RuleBase" id="RU364100"/>
    </source>
</evidence>
<dbReference type="Gene3D" id="3.90.1680.10">
    <property type="entry name" value="SOS response associated peptidase-like"/>
    <property type="match status" value="1"/>
</dbReference>
<evidence type="ECO:0000256" key="3">
    <source>
        <dbReference type="ARBA" id="ARBA00022763"/>
    </source>
</evidence>
<keyword evidence="7" id="KW-0456">Lyase</keyword>